<dbReference type="Pfam" id="PF01618">
    <property type="entry name" value="MotA_ExbB"/>
    <property type="match status" value="1"/>
</dbReference>
<evidence type="ECO:0000259" key="8">
    <source>
        <dbReference type="Pfam" id="PF01618"/>
    </source>
</evidence>
<protein>
    <recommendedName>
        <fullName evidence="8">MotA/TolQ/ExbB proton channel domain-containing protein</fullName>
    </recommendedName>
</protein>
<keyword evidence="6" id="KW-0813">Transport</keyword>
<dbReference type="eggNOG" id="COG0811">
    <property type="taxonomic scope" value="Bacteria"/>
</dbReference>
<keyword evidence="3 7" id="KW-0812">Transmembrane</keyword>
<dbReference type="InterPro" id="IPR050790">
    <property type="entry name" value="ExbB/TolQ_transport"/>
</dbReference>
<organism evidence="9 10">
    <name type="scientific">Amoebophilus asiaticus (strain 5a2)</name>
    <dbReference type="NCBI Taxonomy" id="452471"/>
    <lineage>
        <taxon>Bacteria</taxon>
        <taxon>Pseudomonadati</taxon>
        <taxon>Bacteroidota</taxon>
        <taxon>Cytophagia</taxon>
        <taxon>Cytophagales</taxon>
        <taxon>Amoebophilaceae</taxon>
        <taxon>Candidatus Amoebophilus</taxon>
    </lineage>
</organism>
<dbReference type="KEGG" id="aas:Aasi_1464"/>
<name>C3L4C2_AMOA5</name>
<evidence type="ECO:0000313" key="10">
    <source>
        <dbReference type="Proteomes" id="UP000001227"/>
    </source>
</evidence>
<keyword evidence="4 7" id="KW-1133">Transmembrane helix</keyword>
<gene>
    <name evidence="9" type="ordered locus">Aasi_1464</name>
</gene>
<keyword evidence="6" id="KW-0653">Protein transport</keyword>
<dbReference type="AlphaFoldDB" id="C3L4C2"/>
<feature type="domain" description="MotA/TolQ/ExbB proton channel" evidence="8">
    <location>
        <begin position="83"/>
        <end position="204"/>
    </location>
</feature>
<evidence type="ECO:0000256" key="1">
    <source>
        <dbReference type="ARBA" id="ARBA00004651"/>
    </source>
</evidence>
<evidence type="ECO:0000256" key="3">
    <source>
        <dbReference type="ARBA" id="ARBA00022692"/>
    </source>
</evidence>
<reference evidence="9 10" key="1">
    <citation type="journal article" date="2010" name="J. Bacteriol.">
        <title>The genome of the amoeba symbiont 'Candidatus Amoebophilus asiaticus' reveals common mechanisms for host cell interaction among amoeba-associated bacteria.</title>
        <authorList>
            <person name="Schmitz-Esser S."/>
            <person name="Tischler P."/>
            <person name="Arnold R."/>
            <person name="Montanaro J."/>
            <person name="Wagner M."/>
            <person name="Rattei T."/>
            <person name="Horn M."/>
        </authorList>
    </citation>
    <scope>NUCLEOTIDE SEQUENCE [LARGE SCALE GENOMIC DNA]</scope>
    <source>
        <strain evidence="9 10">5a2</strain>
    </source>
</reference>
<evidence type="ECO:0000256" key="7">
    <source>
        <dbReference type="SAM" id="Phobius"/>
    </source>
</evidence>
<evidence type="ECO:0000256" key="6">
    <source>
        <dbReference type="RuleBase" id="RU004057"/>
    </source>
</evidence>
<dbReference type="PANTHER" id="PTHR30625">
    <property type="entry name" value="PROTEIN TOLQ"/>
    <property type="match status" value="1"/>
</dbReference>
<dbReference type="InterPro" id="IPR002898">
    <property type="entry name" value="MotA_ExbB_proton_chnl"/>
</dbReference>
<dbReference type="Proteomes" id="UP000001227">
    <property type="component" value="Chromosome"/>
</dbReference>
<accession>C3L4C2</accession>
<evidence type="ECO:0000256" key="4">
    <source>
        <dbReference type="ARBA" id="ARBA00022989"/>
    </source>
</evidence>
<feature type="transmembrane region" description="Helical" evidence="7">
    <location>
        <begin position="163"/>
        <end position="185"/>
    </location>
</feature>
<keyword evidence="2" id="KW-1003">Cell membrane</keyword>
<evidence type="ECO:0000256" key="5">
    <source>
        <dbReference type="ARBA" id="ARBA00023136"/>
    </source>
</evidence>
<evidence type="ECO:0000256" key="2">
    <source>
        <dbReference type="ARBA" id="ARBA00022475"/>
    </source>
</evidence>
<dbReference type="GO" id="GO:0017038">
    <property type="term" value="P:protein import"/>
    <property type="evidence" value="ECO:0007669"/>
    <property type="project" value="TreeGrafter"/>
</dbReference>
<dbReference type="GO" id="GO:0005886">
    <property type="term" value="C:plasma membrane"/>
    <property type="evidence" value="ECO:0007669"/>
    <property type="project" value="UniProtKB-SubCell"/>
</dbReference>
<dbReference type="EMBL" id="CP001102">
    <property type="protein sequence ID" value="ACP20839.1"/>
    <property type="molecule type" value="Genomic_DNA"/>
</dbReference>
<dbReference type="PANTHER" id="PTHR30625:SF17">
    <property type="entry name" value="TOLQ-RELATED"/>
    <property type="match status" value="1"/>
</dbReference>
<dbReference type="HOGENOM" id="CLU_053325_4_0_10"/>
<feature type="transmembrane region" description="Helical" evidence="7">
    <location>
        <begin position="20"/>
        <end position="43"/>
    </location>
</feature>
<comment type="subcellular location">
    <subcellularLocation>
        <location evidence="1">Cell membrane</location>
        <topology evidence="1">Multi-pass membrane protein</topology>
    </subcellularLocation>
    <subcellularLocation>
        <location evidence="6">Membrane</location>
        <topology evidence="6">Multi-pass membrane protein</topology>
    </subcellularLocation>
</comment>
<feature type="transmembrane region" description="Helical" evidence="7">
    <location>
        <begin position="125"/>
        <end position="151"/>
    </location>
</feature>
<sequence>MGMQSILEKGQIKFMSILELLLKGGWVMVPIFLLSILTLYALIERLIILNKAGKVSQKWLNNLYNQILTGDIEEAKLLCEQKHTAITSVIQAGLENLPHEPQNLEKSMELAGQTEIYRLEKNLSLLGAVAGIAPMLGFLGTVLGMIQAFMAMAHTTTAITPQLLAGGIYEAMITTAAGLVVGILADISYKYILTNVERVSYKIEQTASQLIEIVQESYKLQQTKRINEA</sequence>
<comment type="similarity">
    <text evidence="6">Belongs to the exbB/tolQ family.</text>
</comment>
<dbReference type="STRING" id="452471.Aasi_1464"/>
<keyword evidence="10" id="KW-1185">Reference proteome</keyword>
<keyword evidence="5 7" id="KW-0472">Membrane</keyword>
<proteinExistence type="inferred from homology"/>
<evidence type="ECO:0000313" key="9">
    <source>
        <dbReference type="EMBL" id="ACP20839.1"/>
    </source>
</evidence>